<feature type="transmembrane region" description="Helical" evidence="1">
    <location>
        <begin position="184"/>
        <end position="201"/>
    </location>
</feature>
<feature type="transmembrane region" description="Helical" evidence="1">
    <location>
        <begin position="305"/>
        <end position="326"/>
    </location>
</feature>
<evidence type="ECO:0000313" key="3">
    <source>
        <dbReference type="Proteomes" id="UP000769780"/>
    </source>
</evidence>
<evidence type="ECO:0008006" key="4">
    <source>
        <dbReference type="Google" id="ProtNLM"/>
    </source>
</evidence>
<dbReference type="Proteomes" id="UP000769780">
    <property type="component" value="Unassembled WGS sequence"/>
</dbReference>
<keyword evidence="1" id="KW-0472">Membrane</keyword>
<protein>
    <recommendedName>
        <fullName evidence="4">ABC transporter permease</fullName>
    </recommendedName>
</protein>
<sequence>MDLIETYIQEVTRRLPEKNREDIALELRSTIEDMLPDDYQEEDVKAALEQLGNPAKLAYGYMDRPMHLIGPRYFDIYVSLLKMILPIAVTISLIATIATFITGYDGEEAVMNIVFEIIGFGISSIIEVGIQTFFWLTIVFAILERVDHSKGAEPITQGLQKWSADDLKNITYVPKKRAITKVEVFGGLFWTAIWGTVYFYADHLFGVYEGGSSELNFVTPAVNQDVLLQYWPFILAIIALEVGLSIYKLIKKQWTKGLAIYNTVLQVIVSVVFVWIVTNPNLFKNEFTVYMTNLFSITEVQLETWIIAGSIIIFIVSAVISIIDGIRKARAS</sequence>
<evidence type="ECO:0000313" key="2">
    <source>
        <dbReference type="EMBL" id="MBY0099666.1"/>
    </source>
</evidence>
<dbReference type="Pfam" id="PF22564">
    <property type="entry name" value="HAAS"/>
    <property type="match status" value="1"/>
</dbReference>
<organism evidence="2 3">
    <name type="scientific">Mesobacillus maritimus</name>
    <dbReference type="NCBI Taxonomy" id="1643336"/>
    <lineage>
        <taxon>Bacteria</taxon>
        <taxon>Bacillati</taxon>
        <taxon>Bacillota</taxon>
        <taxon>Bacilli</taxon>
        <taxon>Bacillales</taxon>
        <taxon>Bacillaceae</taxon>
        <taxon>Mesobacillus</taxon>
    </lineage>
</organism>
<keyword evidence="1" id="KW-1133">Transmembrane helix</keyword>
<keyword evidence="3" id="KW-1185">Reference proteome</keyword>
<gene>
    <name evidence="2" type="ORF">H0185_23310</name>
</gene>
<proteinExistence type="predicted"/>
<feature type="transmembrane region" description="Helical" evidence="1">
    <location>
        <begin position="230"/>
        <end position="247"/>
    </location>
</feature>
<feature type="transmembrane region" description="Helical" evidence="1">
    <location>
        <begin position="113"/>
        <end position="143"/>
    </location>
</feature>
<feature type="transmembrane region" description="Helical" evidence="1">
    <location>
        <begin position="76"/>
        <end position="101"/>
    </location>
</feature>
<keyword evidence="1" id="KW-0812">Transmembrane</keyword>
<dbReference type="EMBL" id="JACWFH010000043">
    <property type="protein sequence ID" value="MBY0099666.1"/>
    <property type="molecule type" value="Genomic_DNA"/>
</dbReference>
<name>A0ABS7KBK9_9BACI</name>
<reference evidence="2 3" key="1">
    <citation type="submission" date="2020-07" db="EMBL/GenBank/DDBJ databases">
        <title>Fungal Genomes of the International Space Station.</title>
        <authorList>
            <person name="Seuylemezian A."/>
            <person name="Singh N.K."/>
            <person name="Wood J."/>
            <person name="Venkateswaran K."/>
        </authorList>
    </citation>
    <scope>NUCLEOTIDE SEQUENCE [LARGE SCALE GENOMIC DNA]</scope>
    <source>
        <strain evidence="2 3">PL-B2</strain>
    </source>
</reference>
<accession>A0ABS7KBK9</accession>
<comment type="caution">
    <text evidence="2">The sequence shown here is derived from an EMBL/GenBank/DDBJ whole genome shotgun (WGS) entry which is preliminary data.</text>
</comment>
<evidence type="ECO:0000256" key="1">
    <source>
        <dbReference type="SAM" id="Phobius"/>
    </source>
</evidence>
<dbReference type="RefSeq" id="WP_221876021.1">
    <property type="nucleotide sequence ID" value="NZ_JACWFH010000043.1"/>
</dbReference>
<feature type="transmembrane region" description="Helical" evidence="1">
    <location>
        <begin position="259"/>
        <end position="278"/>
    </location>
</feature>